<dbReference type="PANTHER" id="PTHR31235">
    <property type="entry name" value="PEROXIDASE 25-RELATED"/>
    <property type="match status" value="1"/>
</dbReference>
<feature type="binding site" evidence="17">
    <location>
        <position position="239"/>
    </location>
    <ligand>
        <name>Ca(2+)</name>
        <dbReference type="ChEBI" id="CHEBI:29108"/>
        <label>2</label>
    </ligand>
</feature>
<dbReference type="Gene3D" id="1.10.520.10">
    <property type="match status" value="1"/>
</dbReference>
<feature type="disulfide bond" evidence="19">
    <location>
        <begin position="193"/>
        <end position="226"/>
    </location>
</feature>
<feature type="binding site" evidence="17">
    <location>
        <position position="83"/>
    </location>
    <ligand>
        <name>Ca(2+)</name>
        <dbReference type="ChEBI" id="CHEBI:29108"/>
        <label>1</label>
    </ligand>
</feature>
<dbReference type="Proteomes" id="UP000291084">
    <property type="component" value="Chromosome 5"/>
</dbReference>
<keyword evidence="11 20" id="KW-0560">Oxidoreductase</keyword>
<evidence type="ECO:0000256" key="19">
    <source>
        <dbReference type="PIRSR" id="PIRSR600823-5"/>
    </source>
</evidence>
<feature type="binding site" evidence="17">
    <location>
        <position position="73"/>
    </location>
    <ligand>
        <name>Ca(2+)</name>
        <dbReference type="ChEBI" id="CHEBI:29108"/>
        <label>1</label>
    </ligand>
</feature>
<feature type="disulfide bond" evidence="19">
    <location>
        <begin position="32"/>
        <end position="109"/>
    </location>
</feature>
<evidence type="ECO:0000256" key="4">
    <source>
        <dbReference type="ARBA" id="ARBA00012313"/>
    </source>
</evidence>
<evidence type="ECO:0000256" key="16">
    <source>
        <dbReference type="PIRSR" id="PIRSR600823-2"/>
    </source>
</evidence>
<evidence type="ECO:0000256" key="15">
    <source>
        <dbReference type="PIRSR" id="PIRSR600823-1"/>
    </source>
</evidence>
<evidence type="ECO:0000256" key="12">
    <source>
        <dbReference type="ARBA" id="ARBA00023004"/>
    </source>
</evidence>
<keyword evidence="14 20" id="KW-0376">Hydrogen peroxide</keyword>
<evidence type="ECO:0000256" key="5">
    <source>
        <dbReference type="ARBA" id="ARBA00022525"/>
    </source>
</evidence>
<dbReference type="GO" id="GO:0005576">
    <property type="term" value="C:extracellular region"/>
    <property type="evidence" value="ECO:0007669"/>
    <property type="project" value="UniProtKB-SubCell"/>
</dbReference>
<evidence type="ECO:0000256" key="9">
    <source>
        <dbReference type="ARBA" id="ARBA00022729"/>
    </source>
</evidence>
<dbReference type="FunFam" id="1.10.520.10:FF:000008">
    <property type="entry name" value="Peroxidase"/>
    <property type="match status" value="1"/>
</dbReference>
<name>A0A0S3S1W5_PHAAN</name>
<evidence type="ECO:0000256" key="8">
    <source>
        <dbReference type="ARBA" id="ARBA00022723"/>
    </source>
</evidence>
<evidence type="ECO:0000256" key="11">
    <source>
        <dbReference type="ARBA" id="ARBA00023002"/>
    </source>
</evidence>
<dbReference type="PROSITE" id="PS00436">
    <property type="entry name" value="PEROXIDASE_2"/>
    <property type="match status" value="1"/>
</dbReference>
<dbReference type="PRINTS" id="PR00458">
    <property type="entry name" value="PEROXIDASE"/>
</dbReference>
<keyword evidence="12 17" id="KW-0408">Iron</keyword>
<comment type="subcellular location">
    <subcellularLocation>
        <location evidence="20">Secreted</location>
    </subcellularLocation>
</comment>
<dbReference type="InterPro" id="IPR002016">
    <property type="entry name" value="Haem_peroxidase"/>
</dbReference>
<dbReference type="GO" id="GO:0042744">
    <property type="term" value="P:hydrogen peroxide catabolic process"/>
    <property type="evidence" value="ECO:0007669"/>
    <property type="project" value="UniProtKB-KW"/>
</dbReference>
<feature type="binding site" evidence="17">
    <location>
        <position position="67"/>
    </location>
    <ligand>
        <name>Ca(2+)</name>
        <dbReference type="ChEBI" id="CHEBI:29108"/>
        <label>1</label>
    </ligand>
</feature>
<evidence type="ECO:0000313" key="22">
    <source>
        <dbReference type="EMBL" id="BAT86834.1"/>
    </source>
</evidence>
<evidence type="ECO:0000256" key="2">
    <source>
        <dbReference type="ARBA" id="ARBA00002322"/>
    </source>
</evidence>
<dbReference type="InterPro" id="IPR000823">
    <property type="entry name" value="Peroxidase_pln"/>
</dbReference>
<dbReference type="InterPro" id="IPR010255">
    <property type="entry name" value="Haem_peroxidase_sf"/>
</dbReference>
<sequence>MTVLLVLSLLFFSFLMGCSDGQLEVGFYSNTCPQVDSVVRDVVREAALSDTNMAAVLLRLHFHDCFVEGCDGSILIENGPESERHAFGHQGVRGFDVIEKAKAELEGSCPGVVSCADIVALAAREAIVLANGPTYEVPTGRRDGLVSNVSLADDMPDVSDSIELLKTKFLNKGLTVKDLVLLSGAHTIGTTACFFMTKRLYNFFPSGGGSDPSISPNFLPQLQAKCPQNGDVNVRLAIDEGSEQNFDVHILKNIKEGFAVLESDARLNDDIATKNVIDSYFSPLGPMFEPSFEADFVDSFVRMGQIGVKTGFLGEIRTVCSQFN</sequence>
<feature type="site" description="Transition state stabilizer" evidence="18">
    <location>
        <position position="59"/>
    </location>
</feature>
<reference evidence="22 23" key="1">
    <citation type="journal article" date="2015" name="Sci. Rep.">
        <title>The power of single molecule real-time sequencing technology in the de novo assembly of a eukaryotic genome.</title>
        <authorList>
            <person name="Sakai H."/>
            <person name="Naito K."/>
            <person name="Ogiso-Tanaka E."/>
            <person name="Takahashi Y."/>
            <person name="Iseki K."/>
            <person name="Muto C."/>
            <person name="Satou K."/>
            <person name="Teruya K."/>
            <person name="Shiroma A."/>
            <person name="Shimoji M."/>
            <person name="Hirano T."/>
            <person name="Itoh T."/>
            <person name="Kaga A."/>
            <person name="Tomooka N."/>
        </authorList>
    </citation>
    <scope>NUCLEOTIDE SEQUENCE [LARGE SCALE GENOMIC DNA]</scope>
    <source>
        <strain evidence="23">cv. Shumari</strain>
    </source>
</reference>
<evidence type="ECO:0000256" key="6">
    <source>
        <dbReference type="ARBA" id="ARBA00022559"/>
    </source>
</evidence>
<dbReference type="GO" id="GO:0020037">
    <property type="term" value="F:heme binding"/>
    <property type="evidence" value="ECO:0007669"/>
    <property type="project" value="UniProtKB-UniRule"/>
</dbReference>
<evidence type="ECO:0000256" key="13">
    <source>
        <dbReference type="ARBA" id="ARBA00023157"/>
    </source>
</evidence>
<comment type="catalytic activity">
    <reaction evidence="1 20">
        <text>2 a phenolic donor + H2O2 = 2 a phenolic radical donor + 2 H2O</text>
        <dbReference type="Rhea" id="RHEA:56136"/>
        <dbReference type="ChEBI" id="CHEBI:15377"/>
        <dbReference type="ChEBI" id="CHEBI:16240"/>
        <dbReference type="ChEBI" id="CHEBI:139520"/>
        <dbReference type="ChEBI" id="CHEBI:139521"/>
        <dbReference type="EC" id="1.11.1.7"/>
    </reaction>
</comment>
<comment type="cofactor">
    <cofactor evidence="17 20">
        <name>heme b</name>
        <dbReference type="ChEBI" id="CHEBI:60344"/>
    </cofactor>
    <text evidence="17 20">Binds 1 heme b (iron(II)-protoporphyrin IX) group per subunit.</text>
</comment>
<dbReference type="PROSITE" id="PS00435">
    <property type="entry name" value="PEROXIDASE_1"/>
    <property type="match status" value="1"/>
</dbReference>
<evidence type="ECO:0000256" key="1">
    <source>
        <dbReference type="ARBA" id="ARBA00000189"/>
    </source>
</evidence>
<feature type="disulfide bond" evidence="19">
    <location>
        <begin position="65"/>
        <end position="70"/>
    </location>
</feature>
<dbReference type="FunFam" id="1.10.420.10:FF:000010">
    <property type="entry name" value="Peroxidase"/>
    <property type="match status" value="1"/>
</dbReference>
<organism evidence="22 23">
    <name type="scientific">Vigna angularis var. angularis</name>
    <dbReference type="NCBI Taxonomy" id="157739"/>
    <lineage>
        <taxon>Eukaryota</taxon>
        <taxon>Viridiplantae</taxon>
        <taxon>Streptophyta</taxon>
        <taxon>Embryophyta</taxon>
        <taxon>Tracheophyta</taxon>
        <taxon>Spermatophyta</taxon>
        <taxon>Magnoliopsida</taxon>
        <taxon>eudicotyledons</taxon>
        <taxon>Gunneridae</taxon>
        <taxon>Pentapetalae</taxon>
        <taxon>rosids</taxon>
        <taxon>fabids</taxon>
        <taxon>Fabales</taxon>
        <taxon>Fabaceae</taxon>
        <taxon>Papilionoideae</taxon>
        <taxon>50 kb inversion clade</taxon>
        <taxon>NPAAA clade</taxon>
        <taxon>indigoferoid/millettioid clade</taxon>
        <taxon>Phaseoleae</taxon>
        <taxon>Vigna</taxon>
    </lineage>
</organism>
<comment type="cofactor">
    <cofactor evidence="17 20">
        <name>Ca(2+)</name>
        <dbReference type="ChEBI" id="CHEBI:29108"/>
    </cofactor>
    <text evidence="17 20">Binds 2 calcium ions per subunit.</text>
</comment>
<feature type="binding site" description="axial binding residue" evidence="17">
    <location>
        <position position="186"/>
    </location>
    <ligand>
        <name>heme b</name>
        <dbReference type="ChEBI" id="CHEBI:60344"/>
    </ligand>
    <ligandPart>
        <name>Fe</name>
        <dbReference type="ChEBI" id="CHEBI:18248"/>
    </ligandPart>
</feature>
<dbReference type="Pfam" id="PF00141">
    <property type="entry name" value="peroxidase"/>
    <property type="match status" value="1"/>
</dbReference>
<evidence type="ECO:0000256" key="14">
    <source>
        <dbReference type="ARBA" id="ARBA00023324"/>
    </source>
</evidence>
<feature type="signal peptide" evidence="20">
    <location>
        <begin position="1"/>
        <end position="21"/>
    </location>
</feature>
<comment type="similarity">
    <text evidence="3">Belongs to the peroxidase family. Ascorbate peroxidase subfamily.</text>
</comment>
<evidence type="ECO:0000256" key="17">
    <source>
        <dbReference type="PIRSR" id="PIRSR600823-3"/>
    </source>
</evidence>
<feature type="disulfide bond" evidence="19">
    <location>
        <begin position="115"/>
        <end position="320"/>
    </location>
</feature>
<keyword evidence="10 17" id="KW-0106">Calcium</keyword>
<dbReference type="GO" id="GO:0140825">
    <property type="term" value="F:lactoperoxidase activity"/>
    <property type="evidence" value="ECO:0007669"/>
    <property type="project" value="UniProtKB-EC"/>
</dbReference>
<keyword evidence="13 19" id="KW-1015">Disulfide bond</keyword>
<dbReference type="AlphaFoldDB" id="A0A0S3S1W5"/>
<keyword evidence="7 20" id="KW-0349">Heme</keyword>
<accession>A0A0S3S1W5</accession>
<proteinExistence type="inferred from homology"/>
<keyword evidence="23" id="KW-1185">Reference proteome</keyword>
<keyword evidence="8 17" id="KW-0479">Metal-binding</keyword>
<evidence type="ECO:0000256" key="18">
    <source>
        <dbReference type="PIRSR" id="PIRSR600823-4"/>
    </source>
</evidence>
<dbReference type="InterPro" id="IPR033905">
    <property type="entry name" value="Secretory_peroxidase"/>
</dbReference>
<feature type="binding site" evidence="17">
    <location>
        <position position="187"/>
    </location>
    <ligand>
        <name>Ca(2+)</name>
        <dbReference type="ChEBI" id="CHEBI:29108"/>
        <label>2</label>
    </ligand>
</feature>
<comment type="function">
    <text evidence="2">Removal of H(2)O(2), oxidation of toxic reductants, biosynthesis and degradation of lignin, suberization, auxin catabolism, response to environmental stresses such as wounding, pathogen attack and oxidative stress. These functions might be dependent on each isozyme/isoform in each plant tissue.</text>
</comment>
<evidence type="ECO:0000259" key="21">
    <source>
        <dbReference type="PROSITE" id="PS50873"/>
    </source>
</evidence>
<feature type="binding site" evidence="17">
    <location>
        <position position="64"/>
    </location>
    <ligand>
        <name>Ca(2+)</name>
        <dbReference type="ChEBI" id="CHEBI:29108"/>
        <label>1</label>
    </ligand>
</feature>
<feature type="binding site" evidence="17">
    <location>
        <position position="247"/>
    </location>
    <ligand>
        <name>Ca(2+)</name>
        <dbReference type="ChEBI" id="CHEBI:29108"/>
        <label>2</label>
    </ligand>
</feature>
<dbReference type="Gene3D" id="1.10.420.10">
    <property type="entry name" value="Peroxidase, domain 2"/>
    <property type="match status" value="1"/>
</dbReference>
<dbReference type="EMBL" id="AP015038">
    <property type="protein sequence ID" value="BAT86834.1"/>
    <property type="molecule type" value="Genomic_DNA"/>
</dbReference>
<feature type="binding site" evidence="17">
    <location>
        <position position="69"/>
    </location>
    <ligand>
        <name>Ca(2+)</name>
        <dbReference type="ChEBI" id="CHEBI:29108"/>
        <label>1</label>
    </ligand>
</feature>
<feature type="binding site" evidence="16">
    <location>
        <position position="156"/>
    </location>
    <ligand>
        <name>substrate</name>
    </ligand>
</feature>
<evidence type="ECO:0000256" key="7">
    <source>
        <dbReference type="ARBA" id="ARBA00022617"/>
    </source>
</evidence>
<dbReference type="OrthoDB" id="2113341at2759"/>
<feature type="active site" description="Proton acceptor" evidence="15">
    <location>
        <position position="63"/>
    </location>
</feature>
<dbReference type="CDD" id="cd00693">
    <property type="entry name" value="secretory_peroxidase"/>
    <property type="match status" value="1"/>
</dbReference>
<keyword evidence="5 20" id="KW-0964">Secreted</keyword>
<dbReference type="PROSITE" id="PS50873">
    <property type="entry name" value="PEROXIDASE_4"/>
    <property type="match status" value="1"/>
</dbReference>
<evidence type="ECO:0000313" key="23">
    <source>
        <dbReference type="Proteomes" id="UP000291084"/>
    </source>
</evidence>
<dbReference type="InterPro" id="IPR019794">
    <property type="entry name" value="Peroxidases_AS"/>
</dbReference>
<protein>
    <recommendedName>
        <fullName evidence="4 20">Peroxidase</fullName>
        <ecNumber evidence="4 20">1.11.1.7</ecNumber>
    </recommendedName>
</protein>
<feature type="binding site" evidence="17">
    <location>
        <position position="71"/>
    </location>
    <ligand>
        <name>Ca(2+)</name>
        <dbReference type="ChEBI" id="CHEBI:29108"/>
        <label>1</label>
    </ligand>
</feature>
<dbReference type="InterPro" id="IPR019793">
    <property type="entry name" value="Peroxidases_heam-ligand_BS"/>
</dbReference>
<feature type="chain" id="PRO_5006520092" description="Peroxidase" evidence="20">
    <location>
        <begin position="22"/>
        <end position="324"/>
    </location>
</feature>
<feature type="domain" description="Plant heme peroxidase family profile" evidence="21">
    <location>
        <begin position="22"/>
        <end position="324"/>
    </location>
</feature>
<dbReference type="PRINTS" id="PR00461">
    <property type="entry name" value="PLPEROXIDASE"/>
</dbReference>
<dbReference type="SUPFAM" id="SSF48113">
    <property type="entry name" value="Heme-dependent peroxidases"/>
    <property type="match status" value="1"/>
</dbReference>
<dbReference type="GO" id="GO:0006979">
    <property type="term" value="P:response to oxidative stress"/>
    <property type="evidence" value="ECO:0007669"/>
    <property type="project" value="UniProtKB-UniRule"/>
</dbReference>
<comment type="similarity">
    <text evidence="20">Belongs to the peroxidase family. Classical plant (class III) peroxidase subfamily.</text>
</comment>
<evidence type="ECO:0000256" key="3">
    <source>
        <dbReference type="ARBA" id="ARBA00006873"/>
    </source>
</evidence>
<keyword evidence="9 20" id="KW-0732">Signal</keyword>
<keyword evidence="6 20" id="KW-0575">Peroxidase</keyword>
<dbReference type="EC" id="1.11.1.7" evidence="4 20"/>
<evidence type="ECO:0000256" key="20">
    <source>
        <dbReference type="RuleBase" id="RU362060"/>
    </source>
</evidence>
<dbReference type="GO" id="GO:0046872">
    <property type="term" value="F:metal ion binding"/>
    <property type="evidence" value="ECO:0007669"/>
    <property type="project" value="UniProtKB-UniRule"/>
</dbReference>
<gene>
    <name evidence="22" type="primary">Vigan.05G015100</name>
    <name evidence="22" type="ORF">VIGAN_05015100</name>
</gene>
<evidence type="ECO:0000256" key="10">
    <source>
        <dbReference type="ARBA" id="ARBA00022837"/>
    </source>
</evidence>